<gene>
    <name evidence="2" type="ORF">GCM10007368_26560</name>
</gene>
<evidence type="ECO:0008006" key="4">
    <source>
        <dbReference type="Google" id="ProtNLM"/>
    </source>
</evidence>
<name>A0ABQ2B8Y1_9MICO</name>
<organism evidence="2 3">
    <name type="scientific">Isoptericola cucumis</name>
    <dbReference type="NCBI Taxonomy" id="1776856"/>
    <lineage>
        <taxon>Bacteria</taxon>
        <taxon>Bacillati</taxon>
        <taxon>Actinomycetota</taxon>
        <taxon>Actinomycetes</taxon>
        <taxon>Micrococcales</taxon>
        <taxon>Promicromonosporaceae</taxon>
        <taxon>Isoptericola</taxon>
    </lineage>
</organism>
<protein>
    <recommendedName>
        <fullName evidence="4">Glycosyl transferase family 2</fullName>
    </recommendedName>
</protein>
<dbReference type="RefSeq" id="WP_188524204.1">
    <property type="nucleotide sequence ID" value="NZ_BMDG01000009.1"/>
</dbReference>
<evidence type="ECO:0000313" key="3">
    <source>
        <dbReference type="Proteomes" id="UP000632535"/>
    </source>
</evidence>
<accession>A0ABQ2B8Y1</accession>
<sequence>MRIGAYVLPGDLTWLEATLRASYPAVDELVVPYPEDGLGWNGRPVPARECLEVVRAVDTRGVLRVVPGTWRDVADPLRGETAQRQAALDAFSGDVDWVLQLDGDELLPRPEALLAALRTAQVHGCDAVEWPMRVLYRRTRRGYLEVTTAAGTPAYEYPGPVAVRRGTRLASARRTDGRHLRVLVHGDTASPAVRRPAEPGEVRVLGARPQDAIVHNSWARTLGHVRAKVRGWGHARDFAAGRYLWLVWWPSPVAWRVQRDVHPLFGAVWPRLRPVAEAEVLPARQEAPPGDPTALAGTEAPRA</sequence>
<evidence type="ECO:0000256" key="1">
    <source>
        <dbReference type="SAM" id="MobiDB-lite"/>
    </source>
</evidence>
<evidence type="ECO:0000313" key="2">
    <source>
        <dbReference type="EMBL" id="GGI09516.1"/>
    </source>
</evidence>
<dbReference type="EMBL" id="BMDG01000009">
    <property type="protein sequence ID" value="GGI09516.1"/>
    <property type="molecule type" value="Genomic_DNA"/>
</dbReference>
<comment type="caution">
    <text evidence="2">The sequence shown here is derived from an EMBL/GenBank/DDBJ whole genome shotgun (WGS) entry which is preliminary data.</text>
</comment>
<keyword evidence="3" id="KW-1185">Reference proteome</keyword>
<reference evidence="3" key="1">
    <citation type="journal article" date="2019" name="Int. J. Syst. Evol. Microbiol.">
        <title>The Global Catalogue of Microorganisms (GCM) 10K type strain sequencing project: providing services to taxonomists for standard genome sequencing and annotation.</title>
        <authorList>
            <consortium name="The Broad Institute Genomics Platform"/>
            <consortium name="The Broad Institute Genome Sequencing Center for Infectious Disease"/>
            <person name="Wu L."/>
            <person name="Ma J."/>
        </authorList>
    </citation>
    <scope>NUCLEOTIDE SEQUENCE [LARGE SCALE GENOMIC DNA]</scope>
    <source>
        <strain evidence="3">CCM 8653</strain>
    </source>
</reference>
<dbReference type="Proteomes" id="UP000632535">
    <property type="component" value="Unassembled WGS sequence"/>
</dbReference>
<feature type="region of interest" description="Disordered" evidence="1">
    <location>
        <begin position="282"/>
        <end position="303"/>
    </location>
</feature>
<proteinExistence type="predicted"/>